<feature type="compositionally biased region" description="Low complexity" evidence="2">
    <location>
        <begin position="176"/>
        <end position="187"/>
    </location>
</feature>
<feature type="compositionally biased region" description="Pro residues" evidence="2">
    <location>
        <begin position="166"/>
        <end position="175"/>
    </location>
</feature>
<comment type="caution">
    <text evidence="3">The sequence shown here is derived from an EMBL/GenBank/DDBJ whole genome shotgun (WGS) entry which is preliminary data.</text>
</comment>
<feature type="compositionally biased region" description="Pro residues" evidence="2">
    <location>
        <begin position="142"/>
        <end position="154"/>
    </location>
</feature>
<gene>
    <name evidence="3" type="ORF">Tci_535766</name>
</gene>
<proteinExistence type="predicted"/>
<protein>
    <submittedName>
        <fullName evidence="3">Uncharacterized protein</fullName>
    </submittedName>
</protein>
<reference evidence="3" key="1">
    <citation type="journal article" date="2019" name="Sci. Rep.">
        <title>Draft genome of Tanacetum cinerariifolium, the natural source of mosquito coil.</title>
        <authorList>
            <person name="Yamashiro T."/>
            <person name="Shiraishi A."/>
            <person name="Satake H."/>
            <person name="Nakayama K."/>
        </authorList>
    </citation>
    <scope>NUCLEOTIDE SEQUENCE</scope>
</reference>
<feature type="coiled-coil region" evidence="1">
    <location>
        <begin position="379"/>
        <end position="406"/>
    </location>
</feature>
<feature type="region of interest" description="Disordered" evidence="2">
    <location>
        <begin position="139"/>
        <end position="188"/>
    </location>
</feature>
<evidence type="ECO:0000256" key="1">
    <source>
        <dbReference type="SAM" id="Coils"/>
    </source>
</evidence>
<name>A0A699IKT4_TANCI</name>
<organism evidence="3">
    <name type="scientific">Tanacetum cinerariifolium</name>
    <name type="common">Dalmatian daisy</name>
    <name type="synonym">Chrysanthemum cinerariifolium</name>
    <dbReference type="NCBI Taxonomy" id="118510"/>
    <lineage>
        <taxon>Eukaryota</taxon>
        <taxon>Viridiplantae</taxon>
        <taxon>Streptophyta</taxon>
        <taxon>Embryophyta</taxon>
        <taxon>Tracheophyta</taxon>
        <taxon>Spermatophyta</taxon>
        <taxon>Magnoliopsida</taxon>
        <taxon>eudicotyledons</taxon>
        <taxon>Gunneridae</taxon>
        <taxon>Pentapetalae</taxon>
        <taxon>asterids</taxon>
        <taxon>campanulids</taxon>
        <taxon>Asterales</taxon>
        <taxon>Asteraceae</taxon>
        <taxon>Asteroideae</taxon>
        <taxon>Anthemideae</taxon>
        <taxon>Anthemidinae</taxon>
        <taxon>Tanacetum</taxon>
    </lineage>
</organism>
<sequence length="508" mass="57155">MFISGDYAYACLDGKSLGTLVNSDFNISNVTFCKTSLLRSFSRTSWNEFSSSMALAVICLSIELMMRAQVGDLSSHCTKYSSPTLTQKVFANMRRAGKGFFEVDAHLFKGMIVAQQDDYVADEGAASVVIDDVPVAVDEPFIPSPTPTTEPPLPSQDLPSTSQVQPTPPPSPFAQPPSSQQQPQSSQDAEIPMDLLHTLLETCTTLTRRGSIIASMDADEDVTLKDVADITKEVAVDAEIKESADVLSMPNDELEPTELQEVVTTAKLMTEVVTVASTTITDAALTAAPSAAKRRKGVIIRDPEETTTPSIIIHLEPKSKEKGKRILVEEPKPFKKQAQIEQDEAYTRENMAGFEMDYFKGMSYDDIRPIFERYFNYNVAFLEKTKEQMEEEDSRALKRANESQAEKPAKRQKEDLEVIWQLVNERFTSSKPKNFSDDFLLTTLTYMFKKPDVQAQMILLVERRYPLTRFTLDQMLNNVRLEVKEESEVSLELPRFVRQQQQEGFRPE</sequence>
<evidence type="ECO:0000313" key="3">
    <source>
        <dbReference type="EMBL" id="GEZ63793.1"/>
    </source>
</evidence>
<evidence type="ECO:0000256" key="2">
    <source>
        <dbReference type="SAM" id="MobiDB-lite"/>
    </source>
</evidence>
<accession>A0A699IKT4</accession>
<dbReference type="AlphaFoldDB" id="A0A699IKT4"/>
<dbReference type="EMBL" id="BKCJ010303822">
    <property type="protein sequence ID" value="GEZ63793.1"/>
    <property type="molecule type" value="Genomic_DNA"/>
</dbReference>
<keyword evidence="1" id="KW-0175">Coiled coil</keyword>